<sequence length="181" mass="20594">MNERGLCQRFVTGILIISTFVYLIIGLIVIGLTLWLRLDSRFEEMMRANILRINNNNAEMDEIKEQIRFGLTITFWVICGCGFATALIGLLGTCGAILTNRVILILNLITSLILMAIEIVIIVFIFLYKPMIEEATSRYVNLADELADDLDDMKTITSRVWHYLSGNKVVEQFSCGKFKFV</sequence>
<dbReference type="Proteomes" id="UP000271087">
    <property type="component" value="Unassembled WGS sequence"/>
</dbReference>
<evidence type="ECO:0000256" key="3">
    <source>
        <dbReference type="ARBA" id="ARBA00022989"/>
    </source>
</evidence>
<gene>
    <name evidence="6" type="ORF">NOO_LOCUS3891</name>
</gene>
<dbReference type="STRING" id="42157.A0A182E7A0"/>
<dbReference type="WBParaSite" id="nOo.2.0.1.t03891-RA">
    <property type="protein sequence ID" value="nOo.2.0.1.t03891-RA"/>
    <property type="gene ID" value="nOo.2.0.1.g03891"/>
</dbReference>
<dbReference type="Pfam" id="PF00335">
    <property type="entry name" value="Tetraspanin"/>
    <property type="match status" value="1"/>
</dbReference>
<keyword evidence="2 5" id="KW-0812">Transmembrane</keyword>
<feature type="transmembrane region" description="Helical" evidence="5">
    <location>
        <begin position="12"/>
        <end position="36"/>
    </location>
</feature>
<feature type="transmembrane region" description="Helical" evidence="5">
    <location>
        <begin position="104"/>
        <end position="128"/>
    </location>
</feature>
<accession>A0A182E7A0</accession>
<proteinExistence type="predicted"/>
<evidence type="ECO:0000313" key="6">
    <source>
        <dbReference type="EMBL" id="VDK70939.1"/>
    </source>
</evidence>
<protein>
    <submittedName>
        <fullName evidence="8">Tetraspanin</fullName>
    </submittedName>
</protein>
<feature type="transmembrane region" description="Helical" evidence="5">
    <location>
        <begin position="73"/>
        <end position="98"/>
    </location>
</feature>
<dbReference type="OrthoDB" id="5870230at2759"/>
<reference evidence="8" key="1">
    <citation type="submission" date="2016-06" db="UniProtKB">
        <authorList>
            <consortium name="WormBaseParasite"/>
        </authorList>
    </citation>
    <scope>IDENTIFICATION</scope>
</reference>
<evidence type="ECO:0000256" key="4">
    <source>
        <dbReference type="ARBA" id="ARBA00023136"/>
    </source>
</evidence>
<evidence type="ECO:0000256" key="1">
    <source>
        <dbReference type="ARBA" id="ARBA00004141"/>
    </source>
</evidence>
<evidence type="ECO:0000313" key="8">
    <source>
        <dbReference type="WBParaSite" id="nOo.2.0.1.t03891-RA"/>
    </source>
</evidence>
<dbReference type="GO" id="GO:0016020">
    <property type="term" value="C:membrane"/>
    <property type="evidence" value="ECO:0007669"/>
    <property type="project" value="UniProtKB-SubCell"/>
</dbReference>
<reference evidence="6 7" key="2">
    <citation type="submission" date="2018-08" db="EMBL/GenBank/DDBJ databases">
        <authorList>
            <person name="Laetsch R D."/>
            <person name="Stevens L."/>
            <person name="Kumar S."/>
            <person name="Blaxter L. M."/>
        </authorList>
    </citation>
    <scope>NUCLEOTIDE SEQUENCE [LARGE SCALE GENOMIC DNA]</scope>
</reference>
<keyword evidence="7" id="KW-1185">Reference proteome</keyword>
<organism evidence="8">
    <name type="scientific">Onchocerca ochengi</name>
    <name type="common">Filarial nematode worm</name>
    <dbReference type="NCBI Taxonomy" id="42157"/>
    <lineage>
        <taxon>Eukaryota</taxon>
        <taxon>Metazoa</taxon>
        <taxon>Ecdysozoa</taxon>
        <taxon>Nematoda</taxon>
        <taxon>Chromadorea</taxon>
        <taxon>Rhabditida</taxon>
        <taxon>Spirurina</taxon>
        <taxon>Spiruromorpha</taxon>
        <taxon>Filarioidea</taxon>
        <taxon>Onchocercidae</taxon>
        <taxon>Onchocerca</taxon>
    </lineage>
</organism>
<evidence type="ECO:0000313" key="7">
    <source>
        <dbReference type="Proteomes" id="UP000271087"/>
    </source>
</evidence>
<dbReference type="EMBL" id="UYRW01000800">
    <property type="protein sequence ID" value="VDK70939.1"/>
    <property type="molecule type" value="Genomic_DNA"/>
</dbReference>
<comment type="subcellular location">
    <subcellularLocation>
        <location evidence="1">Membrane</location>
        <topology evidence="1">Multi-pass membrane protein</topology>
    </subcellularLocation>
</comment>
<evidence type="ECO:0000256" key="5">
    <source>
        <dbReference type="SAM" id="Phobius"/>
    </source>
</evidence>
<name>A0A182E7A0_ONCOC</name>
<keyword evidence="4 5" id="KW-0472">Membrane</keyword>
<dbReference type="AlphaFoldDB" id="A0A182E7A0"/>
<keyword evidence="3 5" id="KW-1133">Transmembrane helix</keyword>
<dbReference type="InterPro" id="IPR018499">
    <property type="entry name" value="Tetraspanin/Peripherin"/>
</dbReference>
<evidence type="ECO:0000256" key="2">
    <source>
        <dbReference type="ARBA" id="ARBA00022692"/>
    </source>
</evidence>